<sequence>MISSFFSKAKPIHLLVVSAMLLIVFVVTKLTTLTEPFSVELLLKQSFLFGVCLASLFVLDFFVSKNNLTKRNSYKILMFGLFVAVLPESLGNSKLLIANLFILLALRRIISLRSRKEIKKKLFDAAFWISLATLLFFWASLFYILIFLALFLHSIEDIKNWIIPLIGILCVAIIAASYMIVTGMDFETYLNGFFDVSFDFTSLNSKRIIIAVTLLLSYGVWASFYFMRSIKQQLKSYRPSFVIVIVSSLIALTIIVVSPYKDGSEFIFLFAPLAIIMSNYLEIITEKWFKEGLILVLILASLLNLLL</sequence>
<evidence type="ECO:0000313" key="3">
    <source>
        <dbReference type="Proteomes" id="UP000289792"/>
    </source>
</evidence>
<keyword evidence="1" id="KW-1133">Transmembrane helix</keyword>
<dbReference type="AlphaFoldDB" id="A0A4Q0XMG3"/>
<dbReference type="EMBL" id="SDDZ01000001">
    <property type="protein sequence ID" value="RXJ52461.1"/>
    <property type="molecule type" value="Genomic_DNA"/>
</dbReference>
<name>A0A4Q0XMG3_9FLAO</name>
<keyword evidence="3" id="KW-1185">Reference proteome</keyword>
<accession>A0A4Q0XMG3</accession>
<dbReference type="InterPro" id="IPR045625">
    <property type="entry name" value="DUF6427"/>
</dbReference>
<evidence type="ECO:0000256" key="1">
    <source>
        <dbReference type="SAM" id="Phobius"/>
    </source>
</evidence>
<dbReference type="Pfam" id="PF19992">
    <property type="entry name" value="DUF6427"/>
    <property type="match status" value="1"/>
</dbReference>
<feature type="transmembrane region" description="Helical" evidence="1">
    <location>
        <begin position="126"/>
        <end position="152"/>
    </location>
</feature>
<feature type="transmembrane region" description="Helical" evidence="1">
    <location>
        <begin position="76"/>
        <end position="106"/>
    </location>
</feature>
<dbReference type="RefSeq" id="WP_129015595.1">
    <property type="nucleotide sequence ID" value="NZ_SDDZ01000001.1"/>
</dbReference>
<feature type="transmembrane region" description="Helical" evidence="1">
    <location>
        <begin position="266"/>
        <end position="281"/>
    </location>
</feature>
<feature type="transmembrane region" description="Helical" evidence="1">
    <location>
        <begin position="161"/>
        <end position="181"/>
    </location>
</feature>
<comment type="caution">
    <text evidence="2">The sequence shown here is derived from an EMBL/GenBank/DDBJ whole genome shotgun (WGS) entry which is preliminary data.</text>
</comment>
<reference evidence="2 3" key="1">
    <citation type="submission" date="2019-01" db="EMBL/GenBank/DDBJ databases">
        <title>Genome sequence of the Antarctic species Gelidibacter gilvus ACAM 158(T).</title>
        <authorList>
            <person name="Bowman J.P."/>
        </authorList>
    </citation>
    <scope>NUCLEOTIDE SEQUENCE [LARGE SCALE GENOMIC DNA]</scope>
    <source>
        <strain evidence="2 3">IC158</strain>
    </source>
</reference>
<evidence type="ECO:0000313" key="2">
    <source>
        <dbReference type="EMBL" id="RXJ52461.1"/>
    </source>
</evidence>
<keyword evidence="1" id="KW-0472">Membrane</keyword>
<protein>
    <recommendedName>
        <fullName evidence="4">Beta-carotene 15,15'-monooxygenase</fullName>
    </recommendedName>
</protein>
<dbReference type="Proteomes" id="UP000289792">
    <property type="component" value="Unassembled WGS sequence"/>
</dbReference>
<proteinExistence type="predicted"/>
<feature type="transmembrane region" description="Helical" evidence="1">
    <location>
        <begin position="12"/>
        <end position="34"/>
    </location>
</feature>
<keyword evidence="1" id="KW-0812">Transmembrane</keyword>
<gene>
    <name evidence="2" type="ORF">ESZ48_01820</name>
</gene>
<organism evidence="2 3">
    <name type="scientific">Gelidibacter gilvus</name>
    <dbReference type="NCBI Taxonomy" id="59602"/>
    <lineage>
        <taxon>Bacteria</taxon>
        <taxon>Pseudomonadati</taxon>
        <taxon>Bacteroidota</taxon>
        <taxon>Flavobacteriia</taxon>
        <taxon>Flavobacteriales</taxon>
        <taxon>Flavobacteriaceae</taxon>
        <taxon>Gelidibacter</taxon>
    </lineage>
</organism>
<feature type="transmembrane region" description="Helical" evidence="1">
    <location>
        <begin position="239"/>
        <end position="260"/>
    </location>
</feature>
<feature type="transmembrane region" description="Helical" evidence="1">
    <location>
        <begin position="46"/>
        <end position="64"/>
    </location>
</feature>
<dbReference type="OrthoDB" id="1439867at2"/>
<feature type="transmembrane region" description="Helical" evidence="1">
    <location>
        <begin position="208"/>
        <end position="227"/>
    </location>
</feature>
<evidence type="ECO:0008006" key="4">
    <source>
        <dbReference type="Google" id="ProtNLM"/>
    </source>
</evidence>